<evidence type="ECO:0000256" key="1">
    <source>
        <dbReference type="SAM" id="MobiDB-lite"/>
    </source>
</evidence>
<comment type="caution">
    <text evidence="2">The sequence shown here is derived from an EMBL/GenBank/DDBJ whole genome shotgun (WGS) entry which is preliminary data.</text>
</comment>
<organism evidence="2 3">
    <name type="scientific">Shuttleworthella satelles DSM 14600</name>
    <dbReference type="NCBI Taxonomy" id="626523"/>
    <lineage>
        <taxon>Bacteria</taxon>
        <taxon>Bacillati</taxon>
        <taxon>Bacillota</taxon>
        <taxon>Clostridia</taxon>
        <taxon>Lachnospirales</taxon>
        <taxon>Lachnospiraceae</taxon>
        <taxon>Shuttleworthella</taxon>
    </lineage>
</organism>
<protein>
    <submittedName>
        <fullName evidence="2">Uncharacterized protein</fullName>
    </submittedName>
</protein>
<proteinExistence type="predicted"/>
<feature type="compositionally biased region" description="Basic and acidic residues" evidence="1">
    <location>
        <begin position="1"/>
        <end position="19"/>
    </location>
</feature>
<accession>C4GBS9</accession>
<feature type="region of interest" description="Disordered" evidence="1">
    <location>
        <begin position="1"/>
        <end position="45"/>
    </location>
</feature>
<gene>
    <name evidence="2" type="ORF">GCWU000342_01382</name>
</gene>
<sequence length="45" mass="4885">MFSKRASEDSDHQSADTDSKSVLPQAAIKTSNPPDSNPRSAIRIQ</sequence>
<reference evidence="2" key="1">
    <citation type="submission" date="2009-04" db="EMBL/GenBank/DDBJ databases">
        <authorList>
            <person name="Weinstock G."/>
            <person name="Sodergren E."/>
            <person name="Clifton S."/>
            <person name="Fulton L."/>
            <person name="Fulton B."/>
            <person name="Courtney L."/>
            <person name="Fronick C."/>
            <person name="Harrison M."/>
            <person name="Strong C."/>
            <person name="Farmer C."/>
            <person name="Delahaunty K."/>
            <person name="Markovic C."/>
            <person name="Hall O."/>
            <person name="Minx P."/>
            <person name="Tomlinson C."/>
            <person name="Mitreva M."/>
            <person name="Nelson J."/>
            <person name="Hou S."/>
            <person name="Wollam A."/>
            <person name="Pepin K.H."/>
            <person name="Johnson M."/>
            <person name="Bhonagiri V."/>
            <person name="Nash W.E."/>
            <person name="Warren W."/>
            <person name="Chinwalla A."/>
            <person name="Mardis E.R."/>
            <person name="Wilson R.K."/>
        </authorList>
    </citation>
    <scope>NUCLEOTIDE SEQUENCE [LARGE SCALE GENOMIC DNA]</scope>
    <source>
        <strain evidence="2">DSM 14600</strain>
    </source>
</reference>
<keyword evidence="3" id="KW-1185">Reference proteome</keyword>
<dbReference type="AlphaFoldDB" id="C4GBS9"/>
<feature type="compositionally biased region" description="Polar residues" evidence="1">
    <location>
        <begin position="28"/>
        <end position="39"/>
    </location>
</feature>
<evidence type="ECO:0000313" key="3">
    <source>
        <dbReference type="Proteomes" id="UP000003494"/>
    </source>
</evidence>
<dbReference type="EMBL" id="ACIP02000002">
    <property type="protein sequence ID" value="EEP28572.1"/>
    <property type="molecule type" value="Genomic_DNA"/>
</dbReference>
<dbReference type="Proteomes" id="UP000003494">
    <property type="component" value="Unassembled WGS sequence"/>
</dbReference>
<dbReference type="HOGENOM" id="CLU_3205277_0_0_9"/>
<evidence type="ECO:0000313" key="2">
    <source>
        <dbReference type="EMBL" id="EEP28572.1"/>
    </source>
</evidence>
<name>C4GBS9_9FIRM</name>